<proteinExistence type="predicted"/>
<protein>
    <recommendedName>
        <fullName evidence="5">Electron transfer flavoprotein-ubiquinone oxidoreductase</fullName>
        <shortName evidence="5">ETF-QO</shortName>
        <ecNumber evidence="5">1.5.5.1</ecNumber>
    </recommendedName>
</protein>
<reference evidence="9" key="1">
    <citation type="submission" date="2017-02" db="UniProtKB">
        <authorList>
            <consortium name="WormBaseParasite"/>
        </authorList>
    </citation>
    <scope>IDENTIFICATION</scope>
</reference>
<dbReference type="Gene3D" id="3.50.50.60">
    <property type="entry name" value="FAD/NAD(P)-binding domain"/>
    <property type="match status" value="1"/>
</dbReference>
<dbReference type="PANTHER" id="PTHR10617:SF107">
    <property type="entry name" value="ELECTRON TRANSFER FLAVOPROTEIN-UBIQUINONE OXIDOREDUCTASE, MITOCHONDRIAL"/>
    <property type="match status" value="1"/>
</dbReference>
<dbReference type="GO" id="GO:0051539">
    <property type="term" value="F:4 iron, 4 sulfur cluster binding"/>
    <property type="evidence" value="ECO:0007669"/>
    <property type="project" value="UniProtKB-UniRule"/>
</dbReference>
<evidence type="ECO:0000256" key="1">
    <source>
        <dbReference type="ARBA" id="ARBA00001974"/>
    </source>
</evidence>
<gene>
    <name evidence="7" type="ORF">TCLT_LOCUS9451</name>
</gene>
<dbReference type="OMA" id="RIYAYWL"/>
<sequence>MHHTLRCALQTSKYLHHVVNGQWVTSHYLKCPRDKDIRWSKIDMTREVENYDIVIVGGGPAGLSAAIRFKQLAKQANNDIRVCVVEKGAEIGAHTLSGAVIDVRPLNELFPNWKEMGAPVYQKITSESMAFLTKKGRYNIPLMKGNPLSNRQNYIVRLGHLVKWLGEKAEELGVEIYPGTGAQEILFHEDESVKGIATADVGIAKDGAPKENFERGMELHAKCTIFAEGCRGHLTNFIMQKRSPMTFGLGFKELWLIDKSKHRPGYIEHTIGYPLNYRRHGGSFMYHIEDKGDSLVSLGFVINLNYKNPYINLYEEFQLYKSHPSIRHYLEGGERIAYGARAVNEGGYQTIPQLTVPGACLIGCAGGLLNPASMKGVHNAMKSGMVAAEAIFEDLGPQTRIIPEEYESKLYETYVIKEMQQMRNIRPSF</sequence>
<keyword evidence="8" id="KW-1185">Reference proteome</keyword>
<keyword evidence="5" id="KW-0813">Transport</keyword>
<organism evidence="9">
    <name type="scientific">Thelazia callipaeda</name>
    <name type="common">Oriental eyeworm</name>
    <name type="synonym">Parasitic nematode</name>
    <dbReference type="NCBI Taxonomy" id="103827"/>
    <lineage>
        <taxon>Eukaryota</taxon>
        <taxon>Metazoa</taxon>
        <taxon>Ecdysozoa</taxon>
        <taxon>Nematoda</taxon>
        <taxon>Chromadorea</taxon>
        <taxon>Rhabditida</taxon>
        <taxon>Spirurina</taxon>
        <taxon>Spiruromorpha</taxon>
        <taxon>Thelazioidea</taxon>
        <taxon>Thelaziidae</taxon>
        <taxon>Thelazia</taxon>
    </lineage>
</organism>
<dbReference type="Gene3D" id="3.30.9.90">
    <property type="match status" value="1"/>
</dbReference>
<reference evidence="7 8" key="2">
    <citation type="submission" date="2018-11" db="EMBL/GenBank/DDBJ databases">
        <authorList>
            <consortium name="Pathogen Informatics"/>
        </authorList>
    </citation>
    <scope>NUCLEOTIDE SEQUENCE [LARGE SCALE GENOMIC DNA]</scope>
</reference>
<dbReference type="GO" id="GO:0004174">
    <property type="term" value="F:electron-transferring-flavoprotein dehydrogenase activity"/>
    <property type="evidence" value="ECO:0007669"/>
    <property type="project" value="UniProtKB-UniRule"/>
</dbReference>
<comment type="function">
    <text evidence="5">Accepts electrons from ETF and reduces ubiquinone.</text>
</comment>
<dbReference type="InterPro" id="IPR049398">
    <property type="entry name" value="ETF-QO/FixC_UQ-bd"/>
</dbReference>
<feature type="domain" description="ETF-QO/FixC ubiquinone-binding" evidence="6">
    <location>
        <begin position="247"/>
        <end position="343"/>
    </location>
</feature>
<name>A0A0N5D8M6_THECL</name>
<keyword evidence="3 5" id="KW-0274">FAD</keyword>
<dbReference type="Pfam" id="PF21162">
    <property type="entry name" value="ETFQO_UQ-bd"/>
    <property type="match status" value="1"/>
</dbReference>
<evidence type="ECO:0000313" key="9">
    <source>
        <dbReference type="WBParaSite" id="TCLT_0000946201-mRNA-1"/>
    </source>
</evidence>
<keyword evidence="2 5" id="KW-0285">Flavoprotein</keyword>
<comment type="catalytic activity">
    <reaction evidence="5">
        <text>a ubiquinone + reduced [electron-transfer flavoprotein] = a ubiquinol + oxidized [electron-transfer flavoprotein] + H(+)</text>
        <dbReference type="Rhea" id="RHEA:24052"/>
        <dbReference type="Rhea" id="RHEA-COMP:9565"/>
        <dbReference type="Rhea" id="RHEA-COMP:9566"/>
        <dbReference type="Rhea" id="RHEA-COMP:10685"/>
        <dbReference type="Rhea" id="RHEA-COMP:10686"/>
        <dbReference type="ChEBI" id="CHEBI:15378"/>
        <dbReference type="ChEBI" id="CHEBI:16389"/>
        <dbReference type="ChEBI" id="CHEBI:17976"/>
        <dbReference type="ChEBI" id="CHEBI:57692"/>
        <dbReference type="ChEBI" id="CHEBI:58307"/>
        <dbReference type="EC" id="1.5.5.1"/>
    </reaction>
</comment>
<keyword evidence="5" id="KW-0411">Iron-sulfur</keyword>
<keyword evidence="4 5" id="KW-0560">Oxidoreductase</keyword>
<dbReference type="GO" id="GO:0005743">
    <property type="term" value="C:mitochondrial inner membrane"/>
    <property type="evidence" value="ECO:0007669"/>
    <property type="project" value="TreeGrafter"/>
</dbReference>
<keyword evidence="5" id="KW-0249">Electron transport</keyword>
<keyword evidence="5" id="KW-0408">Iron</keyword>
<dbReference type="EC" id="1.5.5.1" evidence="5"/>
<keyword evidence="5" id="KW-0830">Ubiquinone</keyword>
<dbReference type="GO" id="GO:0046872">
    <property type="term" value="F:metal ion binding"/>
    <property type="evidence" value="ECO:0007669"/>
    <property type="project" value="UniProtKB-KW"/>
</dbReference>
<dbReference type="InterPro" id="IPR036188">
    <property type="entry name" value="FAD/NAD-bd_sf"/>
</dbReference>
<keyword evidence="5" id="KW-0479">Metal-binding</keyword>
<comment type="cofactor">
    <cofactor evidence="5">
        <name>[4Fe-4S] cluster</name>
        <dbReference type="ChEBI" id="CHEBI:49883"/>
    </cofactor>
    <text evidence="5">Binds 1 [4Fe-4S] cluster.</text>
</comment>
<evidence type="ECO:0000256" key="5">
    <source>
        <dbReference type="RuleBase" id="RU366068"/>
    </source>
</evidence>
<dbReference type="SUPFAM" id="SSF54373">
    <property type="entry name" value="FAD-linked reductases, C-terminal domain"/>
    <property type="match status" value="1"/>
</dbReference>
<evidence type="ECO:0000259" key="6">
    <source>
        <dbReference type="Pfam" id="PF21162"/>
    </source>
</evidence>
<dbReference type="InterPro" id="IPR040156">
    <property type="entry name" value="ETF-QO"/>
</dbReference>
<dbReference type="Pfam" id="PF13450">
    <property type="entry name" value="NAD_binding_8"/>
    <property type="match status" value="1"/>
</dbReference>
<dbReference type="Proteomes" id="UP000276776">
    <property type="component" value="Unassembled WGS sequence"/>
</dbReference>
<dbReference type="AlphaFoldDB" id="A0A0N5D8M6"/>
<evidence type="ECO:0000313" key="7">
    <source>
        <dbReference type="EMBL" id="VDN07082.1"/>
    </source>
</evidence>
<evidence type="ECO:0000256" key="3">
    <source>
        <dbReference type="ARBA" id="ARBA00022827"/>
    </source>
</evidence>
<dbReference type="SUPFAM" id="SSF51905">
    <property type="entry name" value="FAD/NAD(P)-binding domain"/>
    <property type="match status" value="1"/>
</dbReference>
<accession>A0A0N5D8M6</accession>
<evidence type="ECO:0000256" key="4">
    <source>
        <dbReference type="ARBA" id="ARBA00023002"/>
    </source>
</evidence>
<evidence type="ECO:0000313" key="8">
    <source>
        <dbReference type="Proteomes" id="UP000276776"/>
    </source>
</evidence>
<dbReference type="STRING" id="103827.A0A0N5D8M6"/>
<dbReference type="WBParaSite" id="TCLT_0000946201-mRNA-1">
    <property type="protein sequence ID" value="TCLT_0000946201-mRNA-1"/>
    <property type="gene ID" value="TCLT_0000946201"/>
</dbReference>
<dbReference type="EMBL" id="UYYF01004800">
    <property type="protein sequence ID" value="VDN07082.1"/>
    <property type="molecule type" value="Genomic_DNA"/>
</dbReference>
<dbReference type="PANTHER" id="PTHR10617">
    <property type="entry name" value="ELECTRON TRANSFER FLAVOPROTEIN-UBIQUINONE OXIDOREDUCTASE"/>
    <property type="match status" value="1"/>
</dbReference>
<evidence type="ECO:0000256" key="2">
    <source>
        <dbReference type="ARBA" id="ARBA00022630"/>
    </source>
</evidence>
<dbReference type="OrthoDB" id="437331at2759"/>
<comment type="cofactor">
    <cofactor evidence="1 5">
        <name>FAD</name>
        <dbReference type="ChEBI" id="CHEBI:57692"/>
    </cofactor>
</comment>